<evidence type="ECO:0000259" key="10">
    <source>
        <dbReference type="Pfam" id="PF01050"/>
    </source>
</evidence>
<dbReference type="SUPFAM" id="SSF51182">
    <property type="entry name" value="RmlC-like cupins"/>
    <property type="match status" value="1"/>
</dbReference>
<dbReference type="InterPro" id="IPR054566">
    <property type="entry name" value="ManC/GMP-like_b-helix"/>
</dbReference>
<dbReference type="InterPro" id="IPR005835">
    <property type="entry name" value="NTP_transferase_dom"/>
</dbReference>
<evidence type="ECO:0000256" key="6">
    <source>
        <dbReference type="ARBA" id="ARBA00023134"/>
    </source>
</evidence>
<dbReference type="SUPFAM" id="SSF53448">
    <property type="entry name" value="Nucleotide-diphospho-sugar transferases"/>
    <property type="match status" value="1"/>
</dbReference>
<dbReference type="FunFam" id="2.60.120.10:FF:000032">
    <property type="entry name" value="Mannose-1-phosphate guanylyltransferase/mannose-6-phosphate isomerase"/>
    <property type="match status" value="1"/>
</dbReference>
<dbReference type="InterPro" id="IPR001538">
    <property type="entry name" value="Man6P_isomerase-2_C"/>
</dbReference>
<evidence type="ECO:0000259" key="11">
    <source>
        <dbReference type="Pfam" id="PF22640"/>
    </source>
</evidence>
<dbReference type="EMBL" id="LPWF01000026">
    <property type="protein sequence ID" value="ODR97431.1"/>
    <property type="molecule type" value="Genomic_DNA"/>
</dbReference>
<dbReference type="GO" id="GO:0000271">
    <property type="term" value="P:polysaccharide biosynthetic process"/>
    <property type="evidence" value="ECO:0007669"/>
    <property type="project" value="InterPro"/>
</dbReference>
<dbReference type="InterPro" id="IPR049577">
    <property type="entry name" value="GMPP_N"/>
</dbReference>
<organism evidence="12 13">
    <name type="scientific">Methyloceanibacter superfactus</name>
    <dbReference type="NCBI Taxonomy" id="1774969"/>
    <lineage>
        <taxon>Bacteria</taxon>
        <taxon>Pseudomonadati</taxon>
        <taxon>Pseudomonadota</taxon>
        <taxon>Alphaproteobacteria</taxon>
        <taxon>Hyphomicrobiales</taxon>
        <taxon>Hyphomicrobiaceae</taxon>
        <taxon>Methyloceanibacter</taxon>
    </lineage>
</organism>
<dbReference type="EC" id="2.7.7.13" evidence="2"/>
<evidence type="ECO:0000256" key="7">
    <source>
        <dbReference type="ARBA" id="ARBA00047343"/>
    </source>
</evidence>
<dbReference type="Gene3D" id="3.90.550.10">
    <property type="entry name" value="Spore Coat Polysaccharide Biosynthesis Protein SpsA, Chain A"/>
    <property type="match status" value="1"/>
</dbReference>
<gene>
    <name evidence="12" type="primary">cpsB</name>
    <name evidence="12" type="ORF">AUC69_12545</name>
</gene>
<dbReference type="InterPro" id="IPR006375">
    <property type="entry name" value="Man1P_GuaTrfase/Man6P_Isoase"/>
</dbReference>
<evidence type="ECO:0000256" key="5">
    <source>
        <dbReference type="ARBA" id="ARBA00022741"/>
    </source>
</evidence>
<dbReference type="PANTHER" id="PTHR46390">
    <property type="entry name" value="MANNOSE-1-PHOSPHATE GUANYLYLTRANSFERASE"/>
    <property type="match status" value="1"/>
</dbReference>
<evidence type="ECO:0000256" key="1">
    <source>
        <dbReference type="ARBA" id="ARBA00006115"/>
    </source>
</evidence>
<dbReference type="CDD" id="cd02213">
    <property type="entry name" value="cupin_PMI_typeII_C"/>
    <property type="match status" value="1"/>
</dbReference>
<dbReference type="CDD" id="cd02509">
    <property type="entry name" value="GDP-M1P_Guanylyltransferase"/>
    <property type="match status" value="1"/>
</dbReference>
<dbReference type="GO" id="GO:0009298">
    <property type="term" value="P:GDP-mannose biosynthetic process"/>
    <property type="evidence" value="ECO:0007669"/>
    <property type="project" value="TreeGrafter"/>
</dbReference>
<evidence type="ECO:0000256" key="2">
    <source>
        <dbReference type="ARBA" id="ARBA00012387"/>
    </source>
</evidence>
<evidence type="ECO:0000256" key="3">
    <source>
        <dbReference type="ARBA" id="ARBA00022679"/>
    </source>
</evidence>
<evidence type="ECO:0000313" key="13">
    <source>
        <dbReference type="Proteomes" id="UP000094472"/>
    </source>
</evidence>
<dbReference type="PANTHER" id="PTHR46390:SF1">
    <property type="entry name" value="MANNOSE-1-PHOSPHATE GUANYLYLTRANSFERASE"/>
    <property type="match status" value="1"/>
</dbReference>
<proteinExistence type="inferred from homology"/>
<dbReference type="InterPro" id="IPR029044">
    <property type="entry name" value="Nucleotide-diphossugar_trans"/>
</dbReference>
<dbReference type="InterPro" id="IPR014710">
    <property type="entry name" value="RmlC-like_jellyroll"/>
</dbReference>
<dbReference type="RefSeq" id="WP_069441984.1">
    <property type="nucleotide sequence ID" value="NZ_LPWF01000026.1"/>
</dbReference>
<feature type="domain" description="MannoseP isomerase/GMP-like beta-helix" evidence="11">
    <location>
        <begin position="294"/>
        <end position="348"/>
    </location>
</feature>
<dbReference type="Pfam" id="PF00483">
    <property type="entry name" value="NTP_transferase"/>
    <property type="match status" value="1"/>
</dbReference>
<sequence length="477" mass="51693">MSVIYPVVLSGGTGSRLWPVSRAQMPKQLMPFMSERSLLQETVLRLGDADGIAPPLVISNADHRFMIAAQLQELGITPTAHVLEPVGRNTAAAAAVAAKIVGDLDATGILLLLPADHHITDAEGFRTAVKAGAVLAQSGHIVTFGITPRAPETGYGYIKRGDAIDGGAFAVAQFCEKPDLARAESFLAQGGYDWNSGIFMCRADVLATEMQTHCPEILAKSASAVAGSFKDLDFLRLDRPAFEACPSAPIDTAVMERTTKAVVLPLDIGWSDVGSWNALWELGDKDDSGNVISGDVLAVDTEETYIRGNGRLVTTLGVKDLVIVDTGDAVLIADKGRVQDIRSLVSELKDLGRTEHDTHARVHRPWGFYESIEAGDRYQVKHLMVKPGASLSLQMHHHRAEHWVVVKGTARVVLGNRELLLSENESTYIPIGTPHRLENPGKVPLSIIEVQSGCYLGEDDIVRMDDRYGRLEDKPEL</sequence>
<dbReference type="FunFam" id="3.90.550.10:FF:000046">
    <property type="entry name" value="Mannose-1-phosphate guanylyltransferase (GDP)"/>
    <property type="match status" value="1"/>
</dbReference>
<dbReference type="Pfam" id="PF22640">
    <property type="entry name" value="ManC_GMP_beta-helix"/>
    <property type="match status" value="1"/>
</dbReference>
<dbReference type="OrthoDB" id="9806359at2"/>
<feature type="domain" description="Nucleotidyl transferase" evidence="9">
    <location>
        <begin position="6"/>
        <end position="286"/>
    </location>
</feature>
<protein>
    <recommendedName>
        <fullName evidence="2">mannose-1-phosphate guanylyltransferase</fullName>
        <ecNumber evidence="2">2.7.7.13</ecNumber>
    </recommendedName>
</protein>
<evidence type="ECO:0000256" key="4">
    <source>
        <dbReference type="ARBA" id="ARBA00022695"/>
    </source>
</evidence>
<dbReference type="STRING" id="1774969.AUC69_12545"/>
<dbReference type="AlphaFoldDB" id="A0A1E3VVW4"/>
<accession>A0A1E3VVW4</accession>
<keyword evidence="13" id="KW-1185">Reference proteome</keyword>
<keyword evidence="5" id="KW-0547">Nucleotide-binding</keyword>
<comment type="similarity">
    <text evidence="1 8">Belongs to the mannose-6-phosphate isomerase type 2 family.</text>
</comment>
<dbReference type="Gene3D" id="2.60.120.10">
    <property type="entry name" value="Jelly Rolls"/>
    <property type="match status" value="1"/>
</dbReference>
<evidence type="ECO:0000259" key="9">
    <source>
        <dbReference type="Pfam" id="PF00483"/>
    </source>
</evidence>
<dbReference type="InterPro" id="IPR011051">
    <property type="entry name" value="RmlC_Cupin_sf"/>
</dbReference>
<dbReference type="InterPro" id="IPR051161">
    <property type="entry name" value="Mannose-6P_isomerase_type2"/>
</dbReference>
<evidence type="ECO:0000313" key="12">
    <source>
        <dbReference type="EMBL" id="ODR97431.1"/>
    </source>
</evidence>
<dbReference type="Proteomes" id="UP000094472">
    <property type="component" value="Unassembled WGS sequence"/>
</dbReference>
<dbReference type="Pfam" id="PF01050">
    <property type="entry name" value="MannoseP_isomer"/>
    <property type="match status" value="1"/>
</dbReference>
<keyword evidence="6" id="KW-0342">GTP-binding</keyword>
<name>A0A1E3VVW4_9HYPH</name>
<dbReference type="GO" id="GO:0004475">
    <property type="term" value="F:mannose-1-phosphate guanylyltransferase (GTP) activity"/>
    <property type="evidence" value="ECO:0007669"/>
    <property type="project" value="UniProtKB-EC"/>
</dbReference>
<comment type="caution">
    <text evidence="12">The sequence shown here is derived from an EMBL/GenBank/DDBJ whole genome shotgun (WGS) entry which is preliminary data.</text>
</comment>
<feature type="domain" description="Mannose-6-phosphate isomerase type II C-terminal" evidence="10">
    <location>
        <begin position="352"/>
        <end position="466"/>
    </location>
</feature>
<keyword evidence="3 12" id="KW-0808">Transferase</keyword>
<dbReference type="NCBIfam" id="TIGR01479">
    <property type="entry name" value="GMP_PMI"/>
    <property type="match status" value="1"/>
</dbReference>
<comment type="catalytic activity">
    <reaction evidence="7">
        <text>alpha-D-mannose 1-phosphate + GTP + H(+) = GDP-alpha-D-mannose + diphosphate</text>
        <dbReference type="Rhea" id="RHEA:15229"/>
        <dbReference type="ChEBI" id="CHEBI:15378"/>
        <dbReference type="ChEBI" id="CHEBI:33019"/>
        <dbReference type="ChEBI" id="CHEBI:37565"/>
        <dbReference type="ChEBI" id="CHEBI:57527"/>
        <dbReference type="ChEBI" id="CHEBI:58409"/>
        <dbReference type="EC" id="2.7.7.13"/>
    </reaction>
</comment>
<evidence type="ECO:0000256" key="8">
    <source>
        <dbReference type="RuleBase" id="RU004190"/>
    </source>
</evidence>
<keyword evidence="4" id="KW-0548">Nucleotidyltransferase</keyword>
<reference evidence="12 13" key="1">
    <citation type="journal article" date="2016" name="Environ. Microbiol.">
        <title>New Methyloceanibacter diversity from North Sea sediments includes methanotroph containing solely the soluble methane monooxygenase.</title>
        <authorList>
            <person name="Vekeman B."/>
            <person name="Kerckhof F.M."/>
            <person name="Cremers G."/>
            <person name="de Vos P."/>
            <person name="Vandamme P."/>
            <person name="Boon N."/>
            <person name="Op den Camp H.J."/>
            <person name="Heylen K."/>
        </authorList>
    </citation>
    <scope>NUCLEOTIDE SEQUENCE [LARGE SCALE GENOMIC DNA]</scope>
    <source>
        <strain evidence="12 13">R-67175</strain>
    </source>
</reference>
<dbReference type="GO" id="GO:0005525">
    <property type="term" value="F:GTP binding"/>
    <property type="evidence" value="ECO:0007669"/>
    <property type="project" value="UniProtKB-KW"/>
</dbReference>